<keyword evidence="6" id="KW-1185">Reference proteome</keyword>
<dbReference type="Pfam" id="PF00583">
    <property type="entry name" value="Acetyltransf_1"/>
    <property type="match status" value="1"/>
</dbReference>
<dbReference type="EMBL" id="MZGT01000106">
    <property type="protein sequence ID" value="OPJ56613.1"/>
    <property type="molecule type" value="Genomic_DNA"/>
</dbReference>
<dbReference type="PANTHER" id="PTHR42919">
    <property type="entry name" value="N-ALPHA-ACETYLTRANSFERASE"/>
    <property type="match status" value="1"/>
</dbReference>
<organism evidence="4 6">
    <name type="scientific">Clostridium chromiireducens</name>
    <dbReference type="NCBI Taxonomy" id="225345"/>
    <lineage>
        <taxon>Bacteria</taxon>
        <taxon>Bacillati</taxon>
        <taxon>Bacillota</taxon>
        <taxon>Clostridia</taxon>
        <taxon>Eubacteriales</taxon>
        <taxon>Clostridiaceae</taxon>
        <taxon>Clostridium</taxon>
    </lineage>
</organism>
<dbReference type="InterPro" id="IPR000182">
    <property type="entry name" value="GNAT_dom"/>
</dbReference>
<protein>
    <submittedName>
        <fullName evidence="5">GNAT family N-acetyltransferase</fullName>
    </submittedName>
    <submittedName>
        <fullName evidence="4">Ribosomal-protein-alanine N-acetyltransferase</fullName>
    </submittedName>
</protein>
<dbReference type="RefSeq" id="WP_079442123.1">
    <property type="nucleotide sequence ID" value="NZ_MZGT01000106.1"/>
</dbReference>
<dbReference type="Proteomes" id="UP000265930">
    <property type="component" value="Unassembled WGS sequence"/>
</dbReference>
<dbReference type="CDD" id="cd04301">
    <property type="entry name" value="NAT_SF"/>
    <property type="match status" value="1"/>
</dbReference>
<sequence length="289" mass="34921">MVFLEKLSLFNINHLRKLYNRNEDAYICDKSFFDIYDEESFFLKYVIRKQIKLFKVNNDYVGYIWYEYPSDEGFSNIYSIYLKEECIDLLNSKLLSFFNIKTFRFDMVASSGASSIMKKLNFNINSKNILMRMRTTNFYRNNFDKRYFFKHFKEGQDEELRCKIQNSVFNEKNRIPLTVKDVYIEEEEDYYLRNYAVFVCNEYRQAVGYGQVIFNKGLYTIVNLGILKEYRHQGYGDALVKYLVGFCFKNSIKNIYIRVEKNNYQALNLYKKIGFEEYQSFITWSKNIN</sequence>
<keyword evidence="2" id="KW-0012">Acyltransferase</keyword>
<dbReference type="InterPro" id="IPR051556">
    <property type="entry name" value="N-term/lysine_N-AcTrnsfr"/>
</dbReference>
<dbReference type="PROSITE" id="PS51186">
    <property type="entry name" value="GNAT"/>
    <property type="match status" value="1"/>
</dbReference>
<evidence type="ECO:0000259" key="3">
    <source>
        <dbReference type="PROSITE" id="PS51186"/>
    </source>
</evidence>
<dbReference type="PANTHER" id="PTHR42919:SF8">
    <property type="entry name" value="N-ALPHA-ACETYLTRANSFERASE 50"/>
    <property type="match status" value="1"/>
</dbReference>
<dbReference type="AlphaFoldDB" id="A0A1V4I9L9"/>
<reference evidence="5 7" key="2">
    <citation type="submission" date="2018-08" db="EMBL/GenBank/DDBJ databases">
        <title>Genome of Clostridium chromiireducens C1, DSM12136.</title>
        <authorList>
            <person name="Xing M."/>
            <person name="Wei Y."/>
            <person name="Ang E.L."/>
            <person name="Zhao H."/>
            <person name="Zhang Y."/>
        </authorList>
    </citation>
    <scope>NUCLEOTIDE SEQUENCE [LARGE SCALE GENOMIC DNA]</scope>
    <source>
        <strain evidence="5 7">C1</strain>
    </source>
</reference>
<comment type="caution">
    <text evidence="4">The sequence shown here is derived from an EMBL/GenBank/DDBJ whole genome shotgun (WGS) entry which is preliminary data.</text>
</comment>
<accession>A0A1V4I9L9</accession>
<evidence type="ECO:0000256" key="1">
    <source>
        <dbReference type="ARBA" id="ARBA00022679"/>
    </source>
</evidence>
<reference evidence="4 6" key="1">
    <citation type="submission" date="2017-03" db="EMBL/GenBank/DDBJ databases">
        <title>Genome sequence of Clostridium chromiireducens DSM 23318.</title>
        <authorList>
            <person name="Poehlein A."/>
            <person name="Daniel R."/>
        </authorList>
    </citation>
    <scope>NUCLEOTIDE SEQUENCE [LARGE SCALE GENOMIC DNA]</scope>
    <source>
        <strain evidence="4 6">DSM 23318</strain>
    </source>
</reference>
<evidence type="ECO:0000313" key="4">
    <source>
        <dbReference type="EMBL" id="OPJ56613.1"/>
    </source>
</evidence>
<feature type="domain" description="N-acetyltransferase" evidence="3">
    <location>
        <begin position="147"/>
        <end position="289"/>
    </location>
</feature>
<keyword evidence="1 4" id="KW-0808">Transferase</keyword>
<evidence type="ECO:0000256" key="2">
    <source>
        <dbReference type="ARBA" id="ARBA00023315"/>
    </source>
</evidence>
<dbReference type="InterPro" id="IPR016181">
    <property type="entry name" value="Acyl_CoA_acyltransferase"/>
</dbReference>
<name>A0A1V4I9L9_9CLOT</name>
<dbReference type="SUPFAM" id="SSF55729">
    <property type="entry name" value="Acyl-CoA N-acyltransferases (Nat)"/>
    <property type="match status" value="1"/>
</dbReference>
<dbReference type="EMBL" id="QXDJ01000003">
    <property type="protein sequence ID" value="RII33901.1"/>
    <property type="molecule type" value="Genomic_DNA"/>
</dbReference>
<dbReference type="OrthoDB" id="1910906at2"/>
<evidence type="ECO:0000313" key="7">
    <source>
        <dbReference type="Proteomes" id="UP000265930"/>
    </source>
</evidence>
<dbReference type="GO" id="GO:0016747">
    <property type="term" value="F:acyltransferase activity, transferring groups other than amino-acyl groups"/>
    <property type="evidence" value="ECO:0007669"/>
    <property type="project" value="InterPro"/>
</dbReference>
<dbReference type="Gene3D" id="3.40.630.30">
    <property type="match status" value="1"/>
</dbReference>
<proteinExistence type="predicted"/>
<dbReference type="Proteomes" id="UP000191056">
    <property type="component" value="Unassembled WGS sequence"/>
</dbReference>
<evidence type="ECO:0000313" key="5">
    <source>
        <dbReference type="EMBL" id="RII33901.1"/>
    </source>
</evidence>
<evidence type="ECO:0000313" key="6">
    <source>
        <dbReference type="Proteomes" id="UP000191056"/>
    </source>
</evidence>
<gene>
    <name evidence="4" type="ORF">CLCHR_45130</name>
    <name evidence="5" type="ORF">D2A34_11980</name>
</gene>
<dbReference type="STRING" id="225345.CLCHR_45130"/>